<sequence>MSSSMSLHHTERLLQIQKPLSGNSKPNMSASLGIGVKIATETKTNVLNADGAKERIKRMFDKVELSVSAYDTAWVAMIPSPISNHAPYFPGCLEWLLENQLQDGSWGLPHHHPLLIKDALSSTLACVLALKRWGVGKGHIQRGLHFVASNFASATDGKQHSPIGFDIIFPGMVERARDLNLVLPLRLEELEPVLQNRDLELKRCHQSNSRGSKAYLAYVSEGMGKFNDWESVMSHQRKNGSLFNSPSTTAAAFAHLHDSGCINYLHSVIEKFGNAVPTIYPLDAYGRLCIVDNLGKMGLDRHFSKEIKSVLDETYRCWLQEDEEIFLDIVTCAMAFRVLRANGYNVSPDPLTHFAEENQYLDSLTGRSKDTDAVLELFKASQFVVYPEDAALEKQNSWSSQFLEQELSNGSIQASKLNEVYNVLNFPYHASLDRLVNRINLEHFEANFLSLGVDDFNMCQSIQRQELKHLERWVIENRLDRLKFARQKLAYCYFSAAATLFSPELSDARISWAKNGVLTTVVDDFYDLGGSEDELQNLIQLIERWDVDPGASFCSQSVEIIFKALHSTITEIGEKAFKYQERCVKKHVAEIWLDLIKSMMTEAKWVEGKHVPTMEEYMTNGYVSFALGPIILPALYFVGPKLSEEAVRSAEYHNLYKHVSTCGRLLNDMRSFEREAKEGKLNAVLLSLIHSAAALSEEDSIKEIKGLIEQERRKLLRMVLQTKGSVIPRECKDLFWKMSQILHSFYAKDDGFTSPDEMVGAINSVIFNPIELK</sequence>
<keyword evidence="4" id="KW-0456">Lyase</keyword>
<dbReference type="GO" id="GO:0000287">
    <property type="term" value="F:magnesium ion binding"/>
    <property type="evidence" value="ECO:0007669"/>
    <property type="project" value="InterPro"/>
</dbReference>
<evidence type="ECO:0000259" key="5">
    <source>
        <dbReference type="Pfam" id="PF01397"/>
    </source>
</evidence>
<evidence type="ECO:0000256" key="4">
    <source>
        <dbReference type="ARBA" id="ARBA00023239"/>
    </source>
</evidence>
<dbReference type="SUPFAM" id="SSF48576">
    <property type="entry name" value="Terpenoid synthases"/>
    <property type="match status" value="1"/>
</dbReference>
<feature type="domain" description="Terpene synthase metal-binding" evidence="6">
    <location>
        <begin position="479"/>
        <end position="713"/>
    </location>
</feature>
<dbReference type="SUPFAM" id="SSF48239">
    <property type="entry name" value="Terpenoid cyclases/Protein prenyltransferases"/>
    <property type="match status" value="2"/>
</dbReference>
<comment type="cofactor">
    <cofactor evidence="1">
        <name>Mg(2+)</name>
        <dbReference type="ChEBI" id="CHEBI:18420"/>
    </cofactor>
</comment>
<proteinExistence type="predicted"/>
<dbReference type="InterPro" id="IPR008930">
    <property type="entry name" value="Terpenoid_cyclase/PrenylTrfase"/>
</dbReference>
<dbReference type="CDD" id="cd00684">
    <property type="entry name" value="Terpene_cyclase_plant_C1"/>
    <property type="match status" value="1"/>
</dbReference>
<dbReference type="Gene3D" id="1.10.600.10">
    <property type="entry name" value="Farnesyl Diphosphate Synthase"/>
    <property type="match status" value="1"/>
</dbReference>
<dbReference type="EMBL" id="JBAMMX010000008">
    <property type="protein sequence ID" value="KAK6934735.1"/>
    <property type="molecule type" value="Genomic_DNA"/>
</dbReference>
<dbReference type="InterPro" id="IPR044814">
    <property type="entry name" value="Terpene_cyclase_plant_C1"/>
</dbReference>
<dbReference type="SFLD" id="SFLDG01014">
    <property type="entry name" value="Terpene_Cyclase_Like_1_N-term"/>
    <property type="match status" value="1"/>
</dbReference>
<dbReference type="Gene3D" id="1.50.10.160">
    <property type="match status" value="1"/>
</dbReference>
<dbReference type="Pfam" id="PF03936">
    <property type="entry name" value="Terpene_synth_C"/>
    <property type="match status" value="1"/>
</dbReference>
<accession>A0AAN8VI98</accession>
<dbReference type="GO" id="GO:0009507">
    <property type="term" value="C:chloroplast"/>
    <property type="evidence" value="ECO:0007669"/>
    <property type="project" value="TreeGrafter"/>
</dbReference>
<dbReference type="Gene3D" id="1.50.10.130">
    <property type="entry name" value="Terpene synthase, N-terminal domain"/>
    <property type="match status" value="1"/>
</dbReference>
<dbReference type="Pfam" id="PF01397">
    <property type="entry name" value="Terpene_synth"/>
    <property type="match status" value="1"/>
</dbReference>
<keyword evidence="2" id="KW-0479">Metal-binding</keyword>
<keyword evidence="3" id="KW-0460">Magnesium</keyword>
<dbReference type="InterPro" id="IPR005630">
    <property type="entry name" value="Terpene_synthase_metal-bd"/>
</dbReference>
<dbReference type="GO" id="GO:0009686">
    <property type="term" value="P:gibberellin biosynthetic process"/>
    <property type="evidence" value="ECO:0007669"/>
    <property type="project" value="TreeGrafter"/>
</dbReference>
<keyword evidence="8" id="KW-1185">Reference proteome</keyword>
<gene>
    <name evidence="7" type="ORF">RJ641_034890</name>
</gene>
<dbReference type="Proteomes" id="UP001370490">
    <property type="component" value="Unassembled WGS sequence"/>
</dbReference>
<organism evidence="7 8">
    <name type="scientific">Dillenia turbinata</name>
    <dbReference type="NCBI Taxonomy" id="194707"/>
    <lineage>
        <taxon>Eukaryota</taxon>
        <taxon>Viridiplantae</taxon>
        <taxon>Streptophyta</taxon>
        <taxon>Embryophyta</taxon>
        <taxon>Tracheophyta</taxon>
        <taxon>Spermatophyta</taxon>
        <taxon>Magnoliopsida</taxon>
        <taxon>eudicotyledons</taxon>
        <taxon>Gunneridae</taxon>
        <taxon>Pentapetalae</taxon>
        <taxon>Dilleniales</taxon>
        <taxon>Dilleniaceae</taxon>
        <taxon>Dillenia</taxon>
    </lineage>
</organism>
<dbReference type="InterPro" id="IPR008949">
    <property type="entry name" value="Isoprenoid_synthase_dom_sf"/>
</dbReference>
<dbReference type="FunFam" id="1.50.10.160:FF:000002">
    <property type="entry name" value="cis-abienol synthase, chloroplastic"/>
    <property type="match status" value="1"/>
</dbReference>
<evidence type="ECO:0000313" key="7">
    <source>
        <dbReference type="EMBL" id="KAK6934735.1"/>
    </source>
</evidence>
<dbReference type="GO" id="GO:0010333">
    <property type="term" value="F:terpene synthase activity"/>
    <property type="evidence" value="ECO:0007669"/>
    <property type="project" value="InterPro"/>
</dbReference>
<dbReference type="FunFam" id="1.10.600.10:FF:000005">
    <property type="entry name" value="Ent-kaur-16-ene synthase, chloroplastic"/>
    <property type="match status" value="1"/>
</dbReference>
<evidence type="ECO:0000313" key="8">
    <source>
        <dbReference type="Proteomes" id="UP001370490"/>
    </source>
</evidence>
<dbReference type="PANTHER" id="PTHR31739">
    <property type="entry name" value="ENT-COPALYL DIPHOSPHATE SYNTHASE, CHLOROPLASTIC"/>
    <property type="match status" value="1"/>
</dbReference>
<dbReference type="InterPro" id="IPR050148">
    <property type="entry name" value="Terpene_synthase-like"/>
</dbReference>
<evidence type="ECO:0000256" key="3">
    <source>
        <dbReference type="ARBA" id="ARBA00022842"/>
    </source>
</evidence>
<comment type="caution">
    <text evidence="7">The sequence shown here is derived from an EMBL/GenBank/DDBJ whole genome shotgun (WGS) entry which is preliminary data.</text>
</comment>
<evidence type="ECO:0000256" key="2">
    <source>
        <dbReference type="ARBA" id="ARBA00022723"/>
    </source>
</evidence>
<evidence type="ECO:0000256" key="1">
    <source>
        <dbReference type="ARBA" id="ARBA00001946"/>
    </source>
</evidence>
<dbReference type="InterPro" id="IPR001906">
    <property type="entry name" value="Terpene_synth_N"/>
</dbReference>
<protein>
    <submittedName>
        <fullName evidence="7">Terpene synthase, N-terminal domain</fullName>
    </submittedName>
</protein>
<reference evidence="7 8" key="1">
    <citation type="submission" date="2023-12" db="EMBL/GenBank/DDBJ databases">
        <title>A high-quality genome assembly for Dillenia turbinata (Dilleniales).</title>
        <authorList>
            <person name="Chanderbali A."/>
        </authorList>
    </citation>
    <scope>NUCLEOTIDE SEQUENCE [LARGE SCALE GENOMIC DNA]</scope>
    <source>
        <strain evidence="7">LSX21</strain>
        <tissue evidence="7">Leaf</tissue>
    </source>
</reference>
<dbReference type="InterPro" id="IPR036965">
    <property type="entry name" value="Terpene_synth_N_sf"/>
</dbReference>
<evidence type="ECO:0000259" key="6">
    <source>
        <dbReference type="Pfam" id="PF03936"/>
    </source>
</evidence>
<dbReference type="PANTHER" id="PTHR31739:SF3">
    <property type="entry name" value="ENT-KAUR-16-ENE SYNTHASE, CHLOROPLASTIC"/>
    <property type="match status" value="1"/>
</dbReference>
<dbReference type="AlphaFoldDB" id="A0AAN8VI98"/>
<dbReference type="FunFam" id="1.50.10.130:FF:000002">
    <property type="entry name" value="Ent-copalyl diphosphate synthase, chloroplastic"/>
    <property type="match status" value="1"/>
</dbReference>
<feature type="domain" description="Terpene synthase N-terminal" evidence="5">
    <location>
        <begin position="228"/>
        <end position="417"/>
    </location>
</feature>
<name>A0AAN8VI98_9MAGN</name>